<feature type="transmembrane region" description="Helical" evidence="1">
    <location>
        <begin position="21"/>
        <end position="40"/>
    </location>
</feature>
<evidence type="ECO:0000313" key="3">
    <source>
        <dbReference type="Proteomes" id="UP000263517"/>
    </source>
</evidence>
<comment type="caution">
    <text evidence="2">The sequence shown here is derived from an EMBL/GenBank/DDBJ whole genome shotgun (WGS) entry which is preliminary data.</text>
</comment>
<keyword evidence="1" id="KW-1133">Transmembrane helix</keyword>
<sequence length="136" mass="14820">MSESSLFLAADKSSSPRLIDGFSLLHLSFGIIIGSCFLVLKVIWWASLLAVAALAITWELLEYRFSSIIKPFFGLNASEQDSKLNMVGDVVCALAGFGLSVAIPWPANILTGTGVLFLGILWSVCRVKKNRTRVQL</sequence>
<feature type="transmembrane region" description="Helical" evidence="1">
    <location>
        <begin position="46"/>
        <end position="63"/>
    </location>
</feature>
<dbReference type="AlphaFoldDB" id="A0A350P941"/>
<organism evidence="2 3">
    <name type="scientific">Alteromonas australica</name>
    <dbReference type="NCBI Taxonomy" id="589873"/>
    <lineage>
        <taxon>Bacteria</taxon>
        <taxon>Pseudomonadati</taxon>
        <taxon>Pseudomonadota</taxon>
        <taxon>Gammaproteobacteria</taxon>
        <taxon>Alteromonadales</taxon>
        <taxon>Alteromonadaceae</taxon>
        <taxon>Alteromonas/Salinimonas group</taxon>
        <taxon>Alteromonas</taxon>
    </lineage>
</organism>
<proteinExistence type="predicted"/>
<reference evidence="2 3" key="1">
    <citation type="journal article" date="2018" name="Nat. Biotechnol.">
        <title>A standardized bacterial taxonomy based on genome phylogeny substantially revises the tree of life.</title>
        <authorList>
            <person name="Parks D.H."/>
            <person name="Chuvochina M."/>
            <person name="Waite D.W."/>
            <person name="Rinke C."/>
            <person name="Skarshewski A."/>
            <person name="Chaumeil P.A."/>
            <person name="Hugenholtz P."/>
        </authorList>
    </citation>
    <scope>NUCLEOTIDE SEQUENCE [LARGE SCALE GENOMIC DNA]</scope>
    <source>
        <strain evidence="2">UBA11978</strain>
    </source>
</reference>
<gene>
    <name evidence="2" type="ORF">DCW74_18995</name>
</gene>
<evidence type="ECO:0000256" key="1">
    <source>
        <dbReference type="SAM" id="Phobius"/>
    </source>
</evidence>
<name>A0A350P941_9ALTE</name>
<protein>
    <submittedName>
        <fullName evidence="2">Uncharacterized protein</fullName>
    </submittedName>
</protein>
<keyword evidence="1" id="KW-0812">Transmembrane</keyword>
<keyword evidence="1" id="KW-0472">Membrane</keyword>
<evidence type="ECO:0000313" key="2">
    <source>
        <dbReference type="EMBL" id="HAW77808.1"/>
    </source>
</evidence>
<dbReference type="EMBL" id="DNAN01000665">
    <property type="protein sequence ID" value="HAW77808.1"/>
    <property type="molecule type" value="Genomic_DNA"/>
</dbReference>
<feature type="transmembrane region" description="Helical" evidence="1">
    <location>
        <begin position="109"/>
        <end position="127"/>
    </location>
</feature>
<accession>A0A350P941</accession>
<dbReference type="Proteomes" id="UP000263517">
    <property type="component" value="Unassembled WGS sequence"/>
</dbReference>